<keyword evidence="3" id="KW-1185">Reference proteome</keyword>
<protein>
    <submittedName>
        <fullName evidence="2">SAM-dependent methyltransferase</fullName>
    </submittedName>
</protein>
<evidence type="ECO:0000313" key="3">
    <source>
        <dbReference type="Proteomes" id="UP000646365"/>
    </source>
</evidence>
<dbReference type="GO" id="GO:0008757">
    <property type="term" value="F:S-adenosylmethionine-dependent methyltransferase activity"/>
    <property type="evidence" value="ECO:0007669"/>
    <property type="project" value="InterPro"/>
</dbReference>
<dbReference type="EMBL" id="BMJQ01000002">
    <property type="protein sequence ID" value="GGF07860.1"/>
    <property type="molecule type" value="Genomic_DNA"/>
</dbReference>
<feature type="domain" description="Methyltransferase type 11" evidence="1">
    <location>
        <begin position="46"/>
        <end position="141"/>
    </location>
</feature>
<dbReference type="RefSeq" id="WP_189043434.1">
    <property type="nucleotide sequence ID" value="NZ_BMJQ01000002.1"/>
</dbReference>
<evidence type="ECO:0000259" key="1">
    <source>
        <dbReference type="Pfam" id="PF08241"/>
    </source>
</evidence>
<dbReference type="Gene3D" id="3.40.50.150">
    <property type="entry name" value="Vaccinia Virus protein VP39"/>
    <property type="match status" value="1"/>
</dbReference>
<dbReference type="InterPro" id="IPR050508">
    <property type="entry name" value="Methyltransf_Superfamily"/>
</dbReference>
<dbReference type="GO" id="GO:0032259">
    <property type="term" value="P:methylation"/>
    <property type="evidence" value="ECO:0007669"/>
    <property type="project" value="UniProtKB-KW"/>
</dbReference>
<dbReference type="Proteomes" id="UP000646365">
    <property type="component" value="Unassembled WGS sequence"/>
</dbReference>
<proteinExistence type="predicted"/>
<name>A0A8J2YR93_9PROT</name>
<dbReference type="PANTHER" id="PTHR42912:SF80">
    <property type="entry name" value="METHYLTRANSFERASE DOMAIN-CONTAINING PROTEIN"/>
    <property type="match status" value="1"/>
</dbReference>
<dbReference type="AlphaFoldDB" id="A0A8J2YR93"/>
<dbReference type="Pfam" id="PF08241">
    <property type="entry name" value="Methyltransf_11"/>
    <property type="match status" value="1"/>
</dbReference>
<reference evidence="2" key="2">
    <citation type="submission" date="2020-09" db="EMBL/GenBank/DDBJ databases">
        <authorList>
            <person name="Sun Q."/>
            <person name="Zhou Y."/>
        </authorList>
    </citation>
    <scope>NUCLEOTIDE SEQUENCE</scope>
    <source>
        <strain evidence="2">CGMCC 1.15725</strain>
    </source>
</reference>
<accession>A0A8J2YR93</accession>
<dbReference type="CDD" id="cd02440">
    <property type="entry name" value="AdoMet_MTases"/>
    <property type="match status" value="1"/>
</dbReference>
<keyword evidence="2" id="KW-0489">Methyltransferase</keyword>
<evidence type="ECO:0000313" key="2">
    <source>
        <dbReference type="EMBL" id="GGF07860.1"/>
    </source>
</evidence>
<keyword evidence="2" id="KW-0808">Transferase</keyword>
<dbReference type="InterPro" id="IPR029063">
    <property type="entry name" value="SAM-dependent_MTases_sf"/>
</dbReference>
<reference evidence="2" key="1">
    <citation type="journal article" date="2014" name="Int. J. Syst. Evol. Microbiol.">
        <title>Complete genome sequence of Corynebacterium casei LMG S-19264T (=DSM 44701T), isolated from a smear-ripened cheese.</title>
        <authorList>
            <consortium name="US DOE Joint Genome Institute (JGI-PGF)"/>
            <person name="Walter F."/>
            <person name="Albersmeier A."/>
            <person name="Kalinowski J."/>
            <person name="Ruckert C."/>
        </authorList>
    </citation>
    <scope>NUCLEOTIDE SEQUENCE</scope>
    <source>
        <strain evidence="2">CGMCC 1.15725</strain>
    </source>
</reference>
<organism evidence="2 3">
    <name type="scientific">Aliidongia dinghuensis</name>
    <dbReference type="NCBI Taxonomy" id="1867774"/>
    <lineage>
        <taxon>Bacteria</taxon>
        <taxon>Pseudomonadati</taxon>
        <taxon>Pseudomonadota</taxon>
        <taxon>Alphaproteobacteria</taxon>
        <taxon>Rhodospirillales</taxon>
        <taxon>Dongiaceae</taxon>
        <taxon>Aliidongia</taxon>
    </lineage>
</organism>
<dbReference type="SUPFAM" id="SSF53335">
    <property type="entry name" value="S-adenosyl-L-methionine-dependent methyltransferases"/>
    <property type="match status" value="1"/>
</dbReference>
<gene>
    <name evidence="2" type="primary">PmtA</name>
    <name evidence="2" type="ORF">GCM10011611_11670</name>
</gene>
<dbReference type="PANTHER" id="PTHR42912">
    <property type="entry name" value="METHYLTRANSFERASE"/>
    <property type="match status" value="1"/>
</dbReference>
<dbReference type="InterPro" id="IPR013216">
    <property type="entry name" value="Methyltransf_11"/>
</dbReference>
<sequence>MITLAEAREAYRGYAPTYDLLFGPLLQRARRRAIRAANDRPGQRVLEIGVGTGLSLPYYRPDVRLVGIDVSAEMLAKAEARARRCGLAERCQFQLMSAEAMAFADDSFDLVVALFVASTVQDLGRFGAEIGRVCRPQGRIMLVNHFSTPAGLSARLDRQLSRFAGSLGFEPYFPLDRFLAETGLRVTASAPAGLFGRLRLIEAGKG</sequence>
<comment type="caution">
    <text evidence="2">The sequence shown here is derived from an EMBL/GenBank/DDBJ whole genome shotgun (WGS) entry which is preliminary data.</text>
</comment>